<evidence type="ECO:0000256" key="1">
    <source>
        <dbReference type="ARBA" id="ARBA00004651"/>
    </source>
</evidence>
<comment type="caution">
    <text evidence="7">The sequence shown here is derived from an EMBL/GenBank/DDBJ whole genome shotgun (WGS) entry which is preliminary data.</text>
</comment>
<dbReference type="InterPro" id="IPR003740">
    <property type="entry name" value="YitT"/>
</dbReference>
<evidence type="ECO:0000256" key="4">
    <source>
        <dbReference type="ARBA" id="ARBA00022989"/>
    </source>
</evidence>
<dbReference type="PANTHER" id="PTHR33545">
    <property type="entry name" value="UPF0750 MEMBRANE PROTEIN YITT-RELATED"/>
    <property type="match status" value="1"/>
</dbReference>
<keyword evidence="3 6" id="KW-0812">Transmembrane</keyword>
<gene>
    <name evidence="7" type="ORF">KDM92_08980</name>
</gene>
<feature type="transmembrane region" description="Helical" evidence="6">
    <location>
        <begin position="23"/>
        <end position="43"/>
    </location>
</feature>
<evidence type="ECO:0000256" key="2">
    <source>
        <dbReference type="ARBA" id="ARBA00022475"/>
    </source>
</evidence>
<keyword evidence="2" id="KW-1003">Cell membrane</keyword>
<reference evidence="7 8" key="1">
    <citation type="submission" date="2021-04" db="EMBL/GenBank/DDBJ databases">
        <title>novel species isolated from subtropical streams in China.</title>
        <authorList>
            <person name="Lu H."/>
        </authorList>
    </citation>
    <scope>NUCLEOTIDE SEQUENCE [LARGE SCALE GENOMIC DNA]</scope>
    <source>
        <strain evidence="7 8">BYS107W</strain>
    </source>
</reference>
<evidence type="ECO:0000313" key="7">
    <source>
        <dbReference type="EMBL" id="MBR7746714.1"/>
    </source>
</evidence>
<comment type="subcellular location">
    <subcellularLocation>
        <location evidence="1">Cell membrane</location>
        <topology evidence="1">Multi-pass membrane protein</topology>
    </subcellularLocation>
</comment>
<feature type="transmembrane region" description="Helical" evidence="6">
    <location>
        <begin position="88"/>
        <end position="106"/>
    </location>
</feature>
<dbReference type="Proteomes" id="UP000680158">
    <property type="component" value="Unassembled WGS sequence"/>
</dbReference>
<evidence type="ECO:0000256" key="5">
    <source>
        <dbReference type="ARBA" id="ARBA00023136"/>
    </source>
</evidence>
<evidence type="ECO:0000256" key="6">
    <source>
        <dbReference type="SAM" id="Phobius"/>
    </source>
</evidence>
<keyword evidence="8" id="KW-1185">Reference proteome</keyword>
<dbReference type="InterPro" id="IPR051461">
    <property type="entry name" value="UPF0750_membrane"/>
</dbReference>
<dbReference type="Pfam" id="PF02588">
    <property type="entry name" value="YitT_membrane"/>
    <property type="match status" value="1"/>
</dbReference>
<feature type="transmembrane region" description="Helical" evidence="6">
    <location>
        <begin position="118"/>
        <end position="136"/>
    </location>
</feature>
<sequence length="210" mass="22749">MKSVMSTPPRPPVAVPHNLFEDVLAILTGTLLVSLGVALFNQAGLFTGGTAGLAFLIHYASDYSFGSVFFVLNLPFYWLAWKRMGWRFTLKTFISVGLVSVMSGLHPKMVQLSQLTPFYVALIGGSLMGVGFIVLFRHQASLGGINILTLYLQEKHGLRAGKIQMGIDLCIVLASFLVVSPIAMLASILGAVVLNLAIMLNHRPGRYLAV</sequence>
<feature type="transmembrane region" description="Helical" evidence="6">
    <location>
        <begin position="169"/>
        <end position="198"/>
    </location>
</feature>
<proteinExistence type="predicted"/>
<name>A0A941DDH2_9BURK</name>
<organism evidence="7 8">
    <name type="scientific">Undibacterium baiyunense</name>
    <dbReference type="NCBI Taxonomy" id="2828731"/>
    <lineage>
        <taxon>Bacteria</taxon>
        <taxon>Pseudomonadati</taxon>
        <taxon>Pseudomonadota</taxon>
        <taxon>Betaproteobacteria</taxon>
        <taxon>Burkholderiales</taxon>
        <taxon>Oxalobacteraceae</taxon>
        <taxon>Undibacterium</taxon>
    </lineage>
</organism>
<evidence type="ECO:0000313" key="8">
    <source>
        <dbReference type="Proteomes" id="UP000680158"/>
    </source>
</evidence>
<keyword evidence="5 6" id="KW-0472">Membrane</keyword>
<keyword evidence="4 6" id="KW-1133">Transmembrane helix</keyword>
<accession>A0A941DDH2</accession>
<evidence type="ECO:0000256" key="3">
    <source>
        <dbReference type="ARBA" id="ARBA00022692"/>
    </source>
</evidence>
<dbReference type="PANTHER" id="PTHR33545:SF5">
    <property type="entry name" value="UPF0750 MEMBRANE PROTEIN YITT"/>
    <property type="match status" value="1"/>
</dbReference>
<feature type="transmembrane region" description="Helical" evidence="6">
    <location>
        <begin position="63"/>
        <end position="81"/>
    </location>
</feature>
<dbReference type="GO" id="GO:0005886">
    <property type="term" value="C:plasma membrane"/>
    <property type="evidence" value="ECO:0007669"/>
    <property type="project" value="UniProtKB-SubCell"/>
</dbReference>
<protein>
    <submittedName>
        <fullName evidence="7">YitT family protein</fullName>
    </submittedName>
</protein>
<dbReference type="EMBL" id="JAGSPM010000004">
    <property type="protein sequence ID" value="MBR7746714.1"/>
    <property type="molecule type" value="Genomic_DNA"/>
</dbReference>
<dbReference type="AlphaFoldDB" id="A0A941DDH2"/>